<gene>
    <name evidence="2" type="ORF">BZG36_00680</name>
</gene>
<organism evidence="2 3">
    <name type="scientific">Bifiguratus adelaidae</name>
    <dbReference type="NCBI Taxonomy" id="1938954"/>
    <lineage>
        <taxon>Eukaryota</taxon>
        <taxon>Fungi</taxon>
        <taxon>Fungi incertae sedis</taxon>
        <taxon>Mucoromycota</taxon>
        <taxon>Mucoromycotina</taxon>
        <taxon>Endogonomycetes</taxon>
        <taxon>Endogonales</taxon>
        <taxon>Endogonales incertae sedis</taxon>
        <taxon>Bifiguratus</taxon>
    </lineage>
</organism>
<dbReference type="PANTHER" id="PTHR28254:SF1">
    <property type="entry name" value="CYTOCHROME B-C1 COMPLEX SUBUNIT 10, MITOCHONDRIAL"/>
    <property type="match status" value="1"/>
</dbReference>
<dbReference type="GO" id="GO:0006122">
    <property type="term" value="P:mitochondrial electron transport, ubiquinol to cytochrome c"/>
    <property type="evidence" value="ECO:0007669"/>
    <property type="project" value="InterPro"/>
</dbReference>
<dbReference type="InterPro" id="IPR019182">
    <property type="entry name" value="Cytochrome_b-c1_su10_fun"/>
</dbReference>
<dbReference type="Proteomes" id="UP000242875">
    <property type="component" value="Unassembled WGS sequence"/>
</dbReference>
<keyword evidence="3" id="KW-1185">Reference proteome</keyword>
<dbReference type="PANTHER" id="PTHR28254">
    <property type="entry name" value="CYTOCHROME B-C1 COMPLEX SUBUNIT 10"/>
    <property type="match status" value="1"/>
</dbReference>
<keyword evidence="1" id="KW-0472">Membrane</keyword>
<accession>A0A261Y6P5</accession>
<evidence type="ECO:0000256" key="1">
    <source>
        <dbReference type="SAM" id="Phobius"/>
    </source>
</evidence>
<sequence length="74" mass="7984">MANVAPRIRTSSSFLNITPEMLVRLSPSLAGWGAAAGLGALYFLSGVPIVKRDILSKVPVIGEQFKVEMPKKEE</sequence>
<dbReference type="Pfam" id="PF09796">
    <property type="entry name" value="QCR10"/>
    <property type="match status" value="1"/>
</dbReference>
<feature type="transmembrane region" description="Helical" evidence="1">
    <location>
        <begin position="29"/>
        <end position="50"/>
    </location>
</feature>
<dbReference type="AlphaFoldDB" id="A0A261Y6P5"/>
<dbReference type="GO" id="GO:0005739">
    <property type="term" value="C:mitochondrion"/>
    <property type="evidence" value="ECO:0007669"/>
    <property type="project" value="GOC"/>
</dbReference>
<comment type="caution">
    <text evidence="2">The sequence shown here is derived from an EMBL/GenBank/DDBJ whole genome shotgun (WGS) entry which is preliminary data.</text>
</comment>
<dbReference type="EMBL" id="MVBO01000004">
    <property type="protein sequence ID" value="OZJ06296.1"/>
    <property type="molecule type" value="Genomic_DNA"/>
</dbReference>
<protein>
    <submittedName>
        <fullName evidence="2">Uncharacterized protein</fullName>
    </submittedName>
</protein>
<evidence type="ECO:0000313" key="2">
    <source>
        <dbReference type="EMBL" id="OZJ06296.1"/>
    </source>
</evidence>
<proteinExistence type="predicted"/>
<keyword evidence="1" id="KW-0812">Transmembrane</keyword>
<keyword evidence="1" id="KW-1133">Transmembrane helix</keyword>
<reference evidence="2 3" key="1">
    <citation type="journal article" date="2017" name="Mycologia">
        <title>Bifiguratus adelaidae, gen. et sp. nov., a new member of Mucoromycotina in endophytic and soil-dwelling habitats.</title>
        <authorList>
            <person name="Torres-Cruz T.J."/>
            <person name="Billingsley Tobias T.L."/>
            <person name="Almatruk M."/>
            <person name="Hesse C."/>
            <person name="Kuske C.R."/>
            <person name="Desiro A."/>
            <person name="Benucci G.M."/>
            <person name="Bonito G."/>
            <person name="Stajich J.E."/>
            <person name="Dunlap C."/>
            <person name="Arnold A.E."/>
            <person name="Porras-Alfaro A."/>
        </authorList>
    </citation>
    <scope>NUCLEOTIDE SEQUENCE [LARGE SCALE GENOMIC DNA]</scope>
    <source>
        <strain evidence="2 3">AZ0501</strain>
    </source>
</reference>
<evidence type="ECO:0000313" key="3">
    <source>
        <dbReference type="Proteomes" id="UP000242875"/>
    </source>
</evidence>
<name>A0A261Y6P5_9FUNG</name>
<dbReference type="Gene3D" id="1.20.5.220">
    <property type="match status" value="1"/>
</dbReference>